<gene>
    <name evidence="2" type="ORF">DZC30_17485</name>
</gene>
<keyword evidence="3" id="KW-1185">Reference proteome</keyword>
<organism evidence="2 3">
    <name type="scientific">Comamonas testosteroni</name>
    <name type="common">Pseudomonas testosteroni</name>
    <dbReference type="NCBI Taxonomy" id="285"/>
    <lineage>
        <taxon>Bacteria</taxon>
        <taxon>Pseudomonadati</taxon>
        <taxon>Pseudomonadota</taxon>
        <taxon>Betaproteobacteria</taxon>
        <taxon>Burkholderiales</taxon>
        <taxon>Comamonadaceae</taxon>
        <taxon>Comamonas</taxon>
    </lineage>
</organism>
<evidence type="ECO:0000313" key="2">
    <source>
        <dbReference type="EMBL" id="RGE42089.1"/>
    </source>
</evidence>
<protein>
    <submittedName>
        <fullName evidence="2">Uncharacterized protein</fullName>
    </submittedName>
</protein>
<evidence type="ECO:0000313" key="3">
    <source>
        <dbReference type="Proteomes" id="UP000261948"/>
    </source>
</evidence>
<comment type="caution">
    <text evidence="2">The sequence shown here is derived from an EMBL/GenBank/DDBJ whole genome shotgun (WGS) entry which is preliminary data.</text>
</comment>
<sequence length="135" mass="14042">MVKRSGMATAIEPDHMANAVAHRVRPAGVKRLKALLVTALYCGLAAGALQPVQAQTSGALPIYRCVSADGTSSRISRTPCTAGESGTTQHAAAGTQKQQPAIAHQTPATPAQSSQASSSAEEPRSRPRSRSGRRR</sequence>
<feature type="compositionally biased region" description="Low complexity" evidence="1">
    <location>
        <begin position="106"/>
        <end position="120"/>
    </location>
</feature>
<dbReference type="EMBL" id="QURR01000025">
    <property type="protein sequence ID" value="RGE42089.1"/>
    <property type="molecule type" value="Genomic_DNA"/>
</dbReference>
<reference evidence="2 3" key="1">
    <citation type="submission" date="2018-08" db="EMBL/GenBank/DDBJ databases">
        <title>Comamonas testosteroni strain SWCO2.</title>
        <authorList>
            <person name="Jiang N."/>
            <person name="Zhang X.Z."/>
        </authorList>
    </citation>
    <scope>NUCLEOTIDE SEQUENCE [LARGE SCALE GENOMIC DNA]</scope>
    <source>
        <strain evidence="2 3">SWCO2</strain>
    </source>
</reference>
<feature type="region of interest" description="Disordered" evidence="1">
    <location>
        <begin position="69"/>
        <end position="135"/>
    </location>
</feature>
<dbReference type="Proteomes" id="UP000261948">
    <property type="component" value="Unassembled WGS sequence"/>
</dbReference>
<name>A0A373FFB2_COMTE</name>
<evidence type="ECO:0000256" key="1">
    <source>
        <dbReference type="SAM" id="MobiDB-lite"/>
    </source>
</evidence>
<dbReference type="AlphaFoldDB" id="A0A373FFB2"/>
<feature type="compositionally biased region" description="Basic residues" evidence="1">
    <location>
        <begin position="126"/>
        <end position="135"/>
    </location>
</feature>
<feature type="compositionally biased region" description="Polar residues" evidence="1">
    <location>
        <begin position="69"/>
        <end position="99"/>
    </location>
</feature>
<accession>A0A373FFB2</accession>
<proteinExistence type="predicted"/>